<dbReference type="InterPro" id="IPR029044">
    <property type="entry name" value="Nucleotide-diphossugar_trans"/>
</dbReference>
<dbReference type="AlphaFoldDB" id="A0A9X1UPG8"/>
<reference evidence="2" key="1">
    <citation type="submission" date="2022-01" db="EMBL/GenBank/DDBJ databases">
        <title>Genome sequence and assembly of Parabukholderia sp. RG36.</title>
        <authorList>
            <person name="Chhetri G."/>
        </authorList>
    </citation>
    <scope>NUCLEOTIDE SEQUENCE</scope>
    <source>
        <strain evidence="2">RG36</strain>
    </source>
</reference>
<evidence type="ECO:0000313" key="2">
    <source>
        <dbReference type="EMBL" id="MCG5078781.1"/>
    </source>
</evidence>
<dbReference type="Proteomes" id="UP001139308">
    <property type="component" value="Unassembled WGS sequence"/>
</dbReference>
<sequence length="655" mass="73336">MEFNQQTMGTGKRQNPSLPLVSVVIPCYNQAQYLFESVSSVLDSYSGPLEIIIVDDGSTAPRTGAYLRAAEELSPAVRVISQLNAGLSGARNTGIAAARGEFVQLLDADDVIVPPKLDLQVAHFQVSRSLDVSISNFLLCDETRTIFSKHDEAIAHSALDLQDFLYKWERGFAVPIHCALFRRSTLPERPFDTSARAKEDWLFWCGLSVRGARMAYLNAHHAIYRQHAQSMRRSYVNMGKSWLHAAAKVDAMVSAREPAFFESAVDWFEGFYRKHPVYIEEIARLRSQTGVVDARGGEAQEESGGLVAKKVETLRRAITGMLRSAPKISVVIPVYNHFHHVDQCLLSVIQQADVAFEIICVDDCSTDTRTTELLRSLEDLHPNLHVVINPSNKGISRTQNEAVEQARSEYVAFVDCDDLLVPGALSSVAKTLSQKPEVDYLFTDRLDIDEHDEVIRRADYGGYPNISFRGEQYIKDDLLDGMVASHLKVVRRGAYLKAGGSDDAYTGIQDWELALKIAEFGNFHYVHEPLYRHRIHANSVTSSDSVGQFRKTNMVRRKFAGRWLCGERVRVGDVLHSSSSAGALPTVAQLKDAWRQGRRCEIVVKADAPGPLISFLREFNSYFDRIVWESPETYAALLGYFPQDVLVTSEIEQVN</sequence>
<name>A0A9X1UPG8_9BURK</name>
<evidence type="ECO:0000259" key="1">
    <source>
        <dbReference type="Pfam" id="PF00535"/>
    </source>
</evidence>
<dbReference type="PANTHER" id="PTHR22916">
    <property type="entry name" value="GLYCOSYLTRANSFERASE"/>
    <property type="match status" value="1"/>
</dbReference>
<dbReference type="CDD" id="cd00761">
    <property type="entry name" value="Glyco_tranf_GTA_type"/>
    <property type="match status" value="1"/>
</dbReference>
<accession>A0A9X1UPG8</accession>
<feature type="domain" description="Glycosyltransferase 2-like" evidence="1">
    <location>
        <begin position="329"/>
        <end position="495"/>
    </location>
</feature>
<comment type="caution">
    <text evidence="2">The sequence shown here is derived from an EMBL/GenBank/DDBJ whole genome shotgun (WGS) entry which is preliminary data.</text>
</comment>
<keyword evidence="3" id="KW-1185">Reference proteome</keyword>
<feature type="domain" description="Glycosyltransferase 2-like" evidence="1">
    <location>
        <begin position="22"/>
        <end position="184"/>
    </location>
</feature>
<protein>
    <submittedName>
        <fullName evidence="2">Glycosyltransferase family 2 protein</fullName>
    </submittedName>
</protein>
<dbReference type="Pfam" id="PF00535">
    <property type="entry name" value="Glycos_transf_2"/>
    <property type="match status" value="2"/>
</dbReference>
<dbReference type="RefSeq" id="WP_238468757.1">
    <property type="nucleotide sequence ID" value="NZ_JAKLJA010000072.1"/>
</dbReference>
<gene>
    <name evidence="2" type="ORF">L5014_36570</name>
</gene>
<proteinExistence type="predicted"/>
<dbReference type="GO" id="GO:0016758">
    <property type="term" value="F:hexosyltransferase activity"/>
    <property type="evidence" value="ECO:0007669"/>
    <property type="project" value="UniProtKB-ARBA"/>
</dbReference>
<dbReference type="EMBL" id="JAKLJA010000072">
    <property type="protein sequence ID" value="MCG5078781.1"/>
    <property type="molecule type" value="Genomic_DNA"/>
</dbReference>
<evidence type="ECO:0000313" key="3">
    <source>
        <dbReference type="Proteomes" id="UP001139308"/>
    </source>
</evidence>
<dbReference type="PANTHER" id="PTHR22916:SF3">
    <property type="entry name" value="UDP-GLCNAC:BETAGAL BETA-1,3-N-ACETYLGLUCOSAMINYLTRANSFERASE-LIKE PROTEIN 1"/>
    <property type="match status" value="1"/>
</dbReference>
<dbReference type="SUPFAM" id="SSF53448">
    <property type="entry name" value="Nucleotide-diphospho-sugar transferases"/>
    <property type="match status" value="2"/>
</dbReference>
<organism evidence="2 3">
    <name type="scientific">Paraburkholderia tagetis</name>
    <dbReference type="NCBI Taxonomy" id="2913261"/>
    <lineage>
        <taxon>Bacteria</taxon>
        <taxon>Pseudomonadati</taxon>
        <taxon>Pseudomonadota</taxon>
        <taxon>Betaproteobacteria</taxon>
        <taxon>Burkholderiales</taxon>
        <taxon>Burkholderiaceae</taxon>
        <taxon>Paraburkholderia</taxon>
    </lineage>
</organism>
<dbReference type="Gene3D" id="3.90.550.10">
    <property type="entry name" value="Spore Coat Polysaccharide Biosynthesis Protein SpsA, Chain A"/>
    <property type="match status" value="2"/>
</dbReference>
<dbReference type="InterPro" id="IPR001173">
    <property type="entry name" value="Glyco_trans_2-like"/>
</dbReference>